<keyword evidence="2" id="KW-1185">Reference proteome</keyword>
<gene>
    <name evidence="1" type="ORF">UJA718_LOCUS34915</name>
</gene>
<organism evidence="1 2">
    <name type="scientific">Rotaria socialis</name>
    <dbReference type="NCBI Taxonomy" id="392032"/>
    <lineage>
        <taxon>Eukaryota</taxon>
        <taxon>Metazoa</taxon>
        <taxon>Spiralia</taxon>
        <taxon>Gnathifera</taxon>
        <taxon>Rotifera</taxon>
        <taxon>Eurotatoria</taxon>
        <taxon>Bdelloidea</taxon>
        <taxon>Philodinida</taxon>
        <taxon>Philodinidae</taxon>
        <taxon>Rotaria</taxon>
    </lineage>
</organism>
<protein>
    <submittedName>
        <fullName evidence="1">Uncharacterized protein</fullName>
    </submittedName>
</protein>
<accession>A0A821GXY4</accession>
<dbReference type="AlphaFoldDB" id="A0A821GXY4"/>
<name>A0A821GXY4_9BILA</name>
<evidence type="ECO:0000313" key="2">
    <source>
        <dbReference type="Proteomes" id="UP000663873"/>
    </source>
</evidence>
<reference evidence="1" key="1">
    <citation type="submission" date="2021-02" db="EMBL/GenBank/DDBJ databases">
        <authorList>
            <person name="Nowell W R."/>
        </authorList>
    </citation>
    <scope>NUCLEOTIDE SEQUENCE</scope>
</reference>
<evidence type="ECO:0000313" key="1">
    <source>
        <dbReference type="EMBL" id="CAF4674319.1"/>
    </source>
</evidence>
<sequence>MANMTADHYERLFEAPVVIRPHPYVDAPPVQWKNAAEPIPMVTYPEIVNILRSRKKEKCLDIHGLSPFILDKIPHNYWHLLVQLYNYSFTEGYILKKLE</sequence>
<dbReference type="EMBL" id="CAJOBP010032077">
    <property type="protein sequence ID" value="CAF4674319.1"/>
    <property type="molecule type" value="Genomic_DNA"/>
</dbReference>
<comment type="caution">
    <text evidence="1">The sequence shown here is derived from an EMBL/GenBank/DDBJ whole genome shotgun (WGS) entry which is preliminary data.</text>
</comment>
<dbReference type="Proteomes" id="UP000663873">
    <property type="component" value="Unassembled WGS sequence"/>
</dbReference>
<proteinExistence type="predicted"/>